<reference evidence="1 2" key="1">
    <citation type="submission" date="2018-03" db="EMBL/GenBank/DDBJ databases">
        <title>Genomic Encyclopedia of Archaeal and Bacterial Type Strains, Phase II (KMG-II): from individual species to whole genera.</title>
        <authorList>
            <person name="Goeker M."/>
        </authorList>
    </citation>
    <scope>NUCLEOTIDE SEQUENCE [LARGE SCALE GENOMIC DNA]</scope>
    <source>
        <strain evidence="1 2">DSM 100065</strain>
    </source>
</reference>
<gene>
    <name evidence="1" type="ORF">CLV47_1209</name>
</gene>
<accession>A0A2T0ZQB2</accession>
<dbReference type="Proteomes" id="UP000237752">
    <property type="component" value="Unassembled WGS sequence"/>
</dbReference>
<evidence type="ECO:0000313" key="1">
    <source>
        <dbReference type="EMBL" id="PRZ38542.1"/>
    </source>
</evidence>
<keyword evidence="2" id="KW-1185">Reference proteome</keyword>
<name>A0A2T0ZQB2_9ACTN</name>
<proteinExistence type="predicted"/>
<organism evidence="1 2">
    <name type="scientific">Antricoccus suffuscus</name>
    <dbReference type="NCBI Taxonomy" id="1629062"/>
    <lineage>
        <taxon>Bacteria</taxon>
        <taxon>Bacillati</taxon>
        <taxon>Actinomycetota</taxon>
        <taxon>Actinomycetes</taxon>
        <taxon>Geodermatophilales</taxon>
        <taxon>Antricoccaceae</taxon>
        <taxon>Antricoccus</taxon>
    </lineage>
</organism>
<dbReference type="RefSeq" id="WP_170111152.1">
    <property type="nucleotide sequence ID" value="NZ_PVUE01000020.1"/>
</dbReference>
<evidence type="ECO:0000313" key="2">
    <source>
        <dbReference type="Proteomes" id="UP000237752"/>
    </source>
</evidence>
<dbReference type="EMBL" id="PVUE01000020">
    <property type="protein sequence ID" value="PRZ38542.1"/>
    <property type="molecule type" value="Genomic_DNA"/>
</dbReference>
<dbReference type="AlphaFoldDB" id="A0A2T0ZQB2"/>
<comment type="caution">
    <text evidence="1">The sequence shown here is derived from an EMBL/GenBank/DDBJ whole genome shotgun (WGS) entry which is preliminary data.</text>
</comment>
<sequence length="54" mass="6371">MYLLQNELAHYRIEDELSNAARHRRARQVIRAARLRRRADVARARANAAEDRIS</sequence>
<protein>
    <submittedName>
        <fullName evidence="1">Uncharacterized protein</fullName>
    </submittedName>
</protein>